<evidence type="ECO:0000313" key="2">
    <source>
        <dbReference type="Proteomes" id="UP001596972"/>
    </source>
</evidence>
<dbReference type="EMBL" id="JBHTJA010000002">
    <property type="protein sequence ID" value="MFD0899246.1"/>
    <property type="molecule type" value="Genomic_DNA"/>
</dbReference>
<evidence type="ECO:0000313" key="1">
    <source>
        <dbReference type="EMBL" id="MFD0899246.1"/>
    </source>
</evidence>
<proteinExistence type="predicted"/>
<organism evidence="1 2">
    <name type="scientific">Actinomadura sediminis</name>
    <dbReference type="NCBI Taxonomy" id="1038904"/>
    <lineage>
        <taxon>Bacteria</taxon>
        <taxon>Bacillati</taxon>
        <taxon>Actinomycetota</taxon>
        <taxon>Actinomycetes</taxon>
        <taxon>Streptosporangiales</taxon>
        <taxon>Thermomonosporaceae</taxon>
        <taxon>Actinomadura</taxon>
    </lineage>
</organism>
<protein>
    <submittedName>
        <fullName evidence="1">Uncharacterized protein</fullName>
    </submittedName>
</protein>
<gene>
    <name evidence="1" type="ORF">ACFQ11_02480</name>
</gene>
<reference evidence="2" key="1">
    <citation type="journal article" date="2019" name="Int. J. Syst. Evol. Microbiol.">
        <title>The Global Catalogue of Microorganisms (GCM) 10K type strain sequencing project: providing services to taxonomists for standard genome sequencing and annotation.</title>
        <authorList>
            <consortium name="The Broad Institute Genomics Platform"/>
            <consortium name="The Broad Institute Genome Sequencing Center for Infectious Disease"/>
            <person name="Wu L."/>
            <person name="Ma J."/>
        </authorList>
    </citation>
    <scope>NUCLEOTIDE SEQUENCE [LARGE SCALE GENOMIC DNA]</scope>
    <source>
        <strain evidence="2">JCM 31202</strain>
    </source>
</reference>
<dbReference type="RefSeq" id="WP_378296067.1">
    <property type="nucleotide sequence ID" value="NZ_JBHTJA010000002.1"/>
</dbReference>
<accession>A0ABW3EG43</accession>
<dbReference type="Proteomes" id="UP001596972">
    <property type="component" value="Unassembled WGS sequence"/>
</dbReference>
<name>A0ABW3EG43_9ACTN</name>
<sequence>MPIRPEDAAVTLRLSADEDRPLWLCFEPWANEYTLEPGMEAVICFPTTEIEMTHVEAGIVFFTMGAHPDVWGATGEELLIWSDDMPPTPGTPNAEAITRLAMASVPPRPPKPVSRRDERDD</sequence>
<comment type="caution">
    <text evidence="1">The sequence shown here is derived from an EMBL/GenBank/DDBJ whole genome shotgun (WGS) entry which is preliminary data.</text>
</comment>
<keyword evidence="2" id="KW-1185">Reference proteome</keyword>